<sequence>MIFYSLFIFFFSTFCVSSLAVSSFHLSQFLGVLPVTDLAVLLEVSANLIRQIISLTFLVMSLSGLGLACCTFIFVINQTSKNREIESFFRRFGLANTRFKRRRHHFQMLNSRPISLPFPLIFLLLLLCIFTIITIVLATFIGLFPTETRITILSLVPLVHAFQFIICSVLCVIFYKILSAIRDVDNRLITVEMNRQAEILGCYSNPNHSKISESRDHTFSTGSSVCEAPGVVFR</sequence>
<accession>A0A2A6B3I6</accession>
<evidence type="ECO:0000313" key="2">
    <source>
        <dbReference type="Proteomes" id="UP000005239"/>
    </source>
</evidence>
<reference evidence="2" key="1">
    <citation type="journal article" date="2008" name="Nat. Genet.">
        <title>The Pristionchus pacificus genome provides a unique perspective on nematode lifestyle and parasitism.</title>
        <authorList>
            <person name="Dieterich C."/>
            <person name="Clifton S.W."/>
            <person name="Schuster L.N."/>
            <person name="Chinwalla A."/>
            <person name="Delehaunty K."/>
            <person name="Dinkelacker I."/>
            <person name="Fulton L."/>
            <person name="Fulton R."/>
            <person name="Godfrey J."/>
            <person name="Minx P."/>
            <person name="Mitreva M."/>
            <person name="Roeseler W."/>
            <person name="Tian H."/>
            <person name="Witte H."/>
            <person name="Yang S.P."/>
            <person name="Wilson R.K."/>
            <person name="Sommer R.J."/>
        </authorList>
    </citation>
    <scope>NUCLEOTIDE SEQUENCE [LARGE SCALE GENOMIC DNA]</scope>
    <source>
        <strain evidence="2">PS312</strain>
    </source>
</reference>
<dbReference type="EnsemblMetazoa" id="PPA39494.1">
    <property type="protein sequence ID" value="PPA39494.1"/>
    <property type="gene ID" value="WBGene00277863"/>
</dbReference>
<proteinExistence type="predicted"/>
<protein>
    <submittedName>
        <fullName evidence="1">Uncharacterized protein</fullName>
    </submittedName>
</protein>
<accession>A0A8R1USM0</accession>
<keyword evidence="2" id="KW-1185">Reference proteome</keyword>
<organism evidence="1 2">
    <name type="scientific">Pristionchus pacificus</name>
    <name type="common">Parasitic nematode worm</name>
    <dbReference type="NCBI Taxonomy" id="54126"/>
    <lineage>
        <taxon>Eukaryota</taxon>
        <taxon>Metazoa</taxon>
        <taxon>Ecdysozoa</taxon>
        <taxon>Nematoda</taxon>
        <taxon>Chromadorea</taxon>
        <taxon>Rhabditida</taxon>
        <taxon>Rhabditina</taxon>
        <taxon>Diplogasteromorpha</taxon>
        <taxon>Diplogasteroidea</taxon>
        <taxon>Neodiplogasteridae</taxon>
        <taxon>Pristionchus</taxon>
    </lineage>
</organism>
<dbReference type="Proteomes" id="UP000005239">
    <property type="component" value="Unassembled WGS sequence"/>
</dbReference>
<dbReference type="AlphaFoldDB" id="A0A2A6B3I6"/>
<evidence type="ECO:0000313" key="1">
    <source>
        <dbReference type="EnsemblMetazoa" id="PPA39494.1"/>
    </source>
</evidence>
<gene>
    <name evidence="1" type="primary">WBGene00277863</name>
</gene>
<name>A0A2A6B3I6_PRIPA</name>
<reference evidence="1" key="2">
    <citation type="submission" date="2022-06" db="UniProtKB">
        <authorList>
            <consortium name="EnsemblMetazoa"/>
        </authorList>
    </citation>
    <scope>IDENTIFICATION</scope>
    <source>
        <strain evidence="1">PS312</strain>
    </source>
</reference>